<name>A0A942T2G1_9BACI</name>
<feature type="chain" id="PRO_5044697247" evidence="5">
    <location>
        <begin position="26"/>
        <end position="541"/>
    </location>
</feature>
<organism evidence="7">
    <name type="scientific">Neobacillus citreus</name>
    <dbReference type="NCBI Taxonomy" id="2833578"/>
    <lineage>
        <taxon>Bacteria</taxon>
        <taxon>Bacillati</taxon>
        <taxon>Bacillota</taxon>
        <taxon>Bacilli</taxon>
        <taxon>Bacillales</taxon>
        <taxon>Bacillaceae</taxon>
        <taxon>Neobacillus</taxon>
    </lineage>
</organism>
<feature type="signal peptide" evidence="5">
    <location>
        <begin position="1"/>
        <end position="25"/>
    </location>
</feature>
<evidence type="ECO:0000259" key="6">
    <source>
        <dbReference type="Pfam" id="PF00496"/>
    </source>
</evidence>
<dbReference type="GO" id="GO:1904680">
    <property type="term" value="F:peptide transmembrane transporter activity"/>
    <property type="evidence" value="ECO:0007669"/>
    <property type="project" value="TreeGrafter"/>
</dbReference>
<dbReference type="InterPro" id="IPR030678">
    <property type="entry name" value="Peptide/Ni-bd"/>
</dbReference>
<dbReference type="Gene3D" id="3.10.105.10">
    <property type="entry name" value="Dipeptide-binding Protein, Domain 3"/>
    <property type="match status" value="1"/>
</dbReference>
<feature type="compositionally biased region" description="Low complexity" evidence="4">
    <location>
        <begin position="25"/>
        <end position="37"/>
    </location>
</feature>
<dbReference type="Gene3D" id="3.40.190.10">
    <property type="entry name" value="Periplasmic binding protein-like II"/>
    <property type="match status" value="1"/>
</dbReference>
<reference evidence="7" key="1">
    <citation type="submission" date="2021-05" db="EMBL/GenBank/DDBJ databases">
        <title>Novel Bacillus species.</title>
        <authorList>
            <person name="Liu G."/>
        </authorList>
    </citation>
    <scope>NUCLEOTIDE SEQUENCE</scope>
    <source>
        <strain evidence="7 9">FJAT-50051</strain>
    </source>
</reference>
<accession>A0A942T2G1</accession>
<evidence type="ECO:0000313" key="8">
    <source>
        <dbReference type="EMBL" id="MCH6264968.1"/>
    </source>
</evidence>
<dbReference type="AlphaFoldDB" id="A0A942T2G1"/>
<dbReference type="GO" id="GO:0042597">
    <property type="term" value="C:periplasmic space"/>
    <property type="evidence" value="ECO:0007669"/>
    <property type="project" value="UniProtKB-ARBA"/>
</dbReference>
<keyword evidence="2" id="KW-0813">Transport</keyword>
<dbReference type="InterPro" id="IPR039424">
    <property type="entry name" value="SBP_5"/>
</dbReference>
<proteinExistence type="inferred from homology"/>
<feature type="region of interest" description="Disordered" evidence="4">
    <location>
        <begin position="25"/>
        <end position="62"/>
    </location>
</feature>
<comment type="similarity">
    <text evidence="1">Belongs to the bacterial solute-binding protein 5 family.</text>
</comment>
<sequence length="541" mass="60183">MKGKRLSRWWLLVVASLVLALTACSSGSNSNSSSSSSKEGKTESTSAGKPQDGGTLKVGLSANPKTMDPIKYTGVYESQVMRSVADTLIVYNKDLSDFLPALATEWKVSDDMKVYTFKLRDDVYFQPGKFQDGRKMTAEDVKYSLERSAKQSAMNRLRGVDKVEVTGENEVAIYLTEPNAALMPMLTDAGNVIVPKEEVEGWGDQFGSHLVGTGPFKIESWDQDSQIKVVRHDKYWGEKPHLDSVVFKIIPDPNMMVNSLRSGDIDVGMDVKGQNRELVKQDSKLELLSKPALSLTYLDLNNKKGPTANKKVREAIYKATNIDEIVKGVNKWGGAEKSFMALPKGSWGYSKDLEKLTPTYDPKEAKKLLAEAGYPDGFKTELYLAESRVPYGTIFQNQMKKNLNIDVELKVVEWGTYSDTVAKGNAPMSIGGWTWYPDPYFFLFQLFHTKQIGALGNGKGYENPEVDKLLDRAVTETVDQKERAKLYQQALEIILKDVPRIELDTVDASAGIAKSVQGFDVSPDYSLQIVNPNGTNVWLKK</sequence>
<dbReference type="EMBL" id="JAGYPE010000004">
    <property type="protein sequence ID" value="MBS4183956.1"/>
    <property type="molecule type" value="Genomic_DNA"/>
</dbReference>
<comment type="caution">
    <text evidence="7">The sequence shown here is derived from an EMBL/GenBank/DDBJ whole genome shotgun (WGS) entry which is preliminary data.</text>
</comment>
<dbReference type="Proteomes" id="UP000677265">
    <property type="component" value="Unassembled WGS sequence"/>
</dbReference>
<feature type="domain" description="Solute-binding protein family 5" evidence="6">
    <location>
        <begin position="99"/>
        <end position="452"/>
    </location>
</feature>
<dbReference type="CDD" id="cd00995">
    <property type="entry name" value="PBP2_NikA_DppA_OppA_like"/>
    <property type="match status" value="1"/>
</dbReference>
<dbReference type="SUPFAM" id="SSF53850">
    <property type="entry name" value="Periplasmic binding protein-like II"/>
    <property type="match status" value="1"/>
</dbReference>
<keyword evidence="9" id="KW-1185">Reference proteome</keyword>
<dbReference type="PANTHER" id="PTHR30290:SF9">
    <property type="entry name" value="OLIGOPEPTIDE-BINDING PROTEIN APPA"/>
    <property type="match status" value="1"/>
</dbReference>
<dbReference type="Pfam" id="PF00496">
    <property type="entry name" value="SBP_bac_5"/>
    <property type="match status" value="1"/>
</dbReference>
<dbReference type="GO" id="GO:0015833">
    <property type="term" value="P:peptide transport"/>
    <property type="evidence" value="ECO:0007669"/>
    <property type="project" value="TreeGrafter"/>
</dbReference>
<dbReference type="PIRSF" id="PIRSF002741">
    <property type="entry name" value="MppA"/>
    <property type="match status" value="1"/>
</dbReference>
<evidence type="ECO:0000256" key="3">
    <source>
        <dbReference type="ARBA" id="ARBA00022729"/>
    </source>
</evidence>
<dbReference type="PANTHER" id="PTHR30290">
    <property type="entry name" value="PERIPLASMIC BINDING COMPONENT OF ABC TRANSPORTER"/>
    <property type="match status" value="1"/>
</dbReference>
<dbReference type="GO" id="GO:0043190">
    <property type="term" value="C:ATP-binding cassette (ABC) transporter complex"/>
    <property type="evidence" value="ECO:0007669"/>
    <property type="project" value="InterPro"/>
</dbReference>
<evidence type="ECO:0000256" key="5">
    <source>
        <dbReference type="SAM" id="SignalP"/>
    </source>
</evidence>
<dbReference type="EMBL" id="JAGYPE020000006">
    <property type="protein sequence ID" value="MCH6264968.1"/>
    <property type="molecule type" value="Genomic_DNA"/>
</dbReference>
<keyword evidence="3 5" id="KW-0732">Signal</keyword>
<gene>
    <name evidence="8" type="ORF">KHB02_005445</name>
    <name evidence="7" type="ORF">KHB02_21430</name>
</gene>
<dbReference type="RefSeq" id="WP_213143882.1">
    <property type="nucleotide sequence ID" value="NZ_JAGYPE020000006.1"/>
</dbReference>
<protein>
    <submittedName>
        <fullName evidence="7">ABC transporter substrate-binding protein</fullName>
    </submittedName>
</protein>
<evidence type="ECO:0000256" key="1">
    <source>
        <dbReference type="ARBA" id="ARBA00005695"/>
    </source>
</evidence>
<evidence type="ECO:0000313" key="9">
    <source>
        <dbReference type="Proteomes" id="UP000677265"/>
    </source>
</evidence>
<evidence type="ECO:0000313" key="7">
    <source>
        <dbReference type="EMBL" id="MBS4183956.1"/>
    </source>
</evidence>
<dbReference type="InterPro" id="IPR000914">
    <property type="entry name" value="SBP_5_dom"/>
</dbReference>
<dbReference type="PROSITE" id="PS51257">
    <property type="entry name" value="PROKAR_LIPOPROTEIN"/>
    <property type="match status" value="1"/>
</dbReference>
<evidence type="ECO:0000256" key="2">
    <source>
        <dbReference type="ARBA" id="ARBA00022448"/>
    </source>
</evidence>
<evidence type="ECO:0000256" key="4">
    <source>
        <dbReference type="SAM" id="MobiDB-lite"/>
    </source>
</evidence>